<dbReference type="Gene3D" id="1.20.120.420">
    <property type="entry name" value="translation initiation factor eif-2b, domain 1"/>
    <property type="match status" value="1"/>
</dbReference>
<dbReference type="PANTHER" id="PTHR43475">
    <property type="entry name" value="METHYLTHIORIBOSE-1-PHOSPHATE ISOMERASE"/>
    <property type="match status" value="1"/>
</dbReference>
<gene>
    <name evidence="2" type="ORF">HMPREF0078_1507</name>
</gene>
<dbReference type="eggNOG" id="COG0182">
    <property type="taxonomic scope" value="Bacteria"/>
</dbReference>
<name>C7HVS1_9FIRM</name>
<proteinExistence type="inferred from homology"/>
<dbReference type="Gene3D" id="3.40.50.10470">
    <property type="entry name" value="Translation initiation factor eif-2b, domain 2"/>
    <property type="match status" value="1"/>
</dbReference>
<dbReference type="InterPro" id="IPR027363">
    <property type="entry name" value="M1Pi_N"/>
</dbReference>
<dbReference type="GO" id="GO:0046523">
    <property type="term" value="F:S-methyl-5-thioribose-1-phosphate isomerase activity"/>
    <property type="evidence" value="ECO:0007669"/>
    <property type="project" value="TreeGrafter"/>
</dbReference>
<dbReference type="SUPFAM" id="SSF100950">
    <property type="entry name" value="NagB/RpiA/CoA transferase-like"/>
    <property type="match status" value="1"/>
</dbReference>
<sequence length="355" mass="40223">MEIIMERYDEGMPFLLKYENVAWYQDGTVRILDRRVYPREVIFVECKSYKDVVKAIQDMVTQSAGPYTALGMGMALACYESRSLDKKERKNFIEKASIELGNARITTKERYSKITTRCYKIAVDAIDNDKDPVKLIMEDNIKSINRRYKTMIEVGKNLIDLIPENSSILTQCYGETIIGALISLLKKSNKKIKIYCAETRPFLQGARLTASCFSEEGFDTTILTDNMIAYAMENKLIDIFTSAADCITEDGGVVNKIGTLQIAQLAKLYDVKYFVTGIPDKGMKKLDDVKIEMKDPEEVLICNGIKHAGNKVKAIYPSFDKTPSSLVDKIVTDVGAYNPKDLCKYFENKGEINFY</sequence>
<dbReference type="Proteomes" id="UP000003821">
    <property type="component" value="Unassembled WGS sequence"/>
</dbReference>
<dbReference type="Pfam" id="PF01008">
    <property type="entry name" value="IF-2B"/>
    <property type="match status" value="1"/>
</dbReference>
<protein>
    <submittedName>
        <fullName evidence="2">eIF-2B alpha/beta/delta-related uncharacterized protein</fullName>
    </submittedName>
</protein>
<evidence type="ECO:0000313" key="3">
    <source>
        <dbReference type="Proteomes" id="UP000003821"/>
    </source>
</evidence>
<dbReference type="InterPro" id="IPR000649">
    <property type="entry name" value="IF-2B-related"/>
</dbReference>
<comment type="similarity">
    <text evidence="1">Belongs to the eIF-2B alpha/beta/delta subunits family. MtnA subfamily.</text>
</comment>
<dbReference type="PANTHER" id="PTHR43475:SF1">
    <property type="entry name" value="METHYLTHIORIBOSE-1-PHOSPHATE ISOMERASE"/>
    <property type="match status" value="1"/>
</dbReference>
<keyword evidence="3" id="KW-1185">Reference proteome</keyword>
<evidence type="ECO:0000313" key="2">
    <source>
        <dbReference type="EMBL" id="EEU12211.1"/>
    </source>
</evidence>
<organism evidence="2 3">
    <name type="scientific">Anaerococcus vaginalis ATCC 51170</name>
    <dbReference type="NCBI Taxonomy" id="655811"/>
    <lineage>
        <taxon>Bacteria</taxon>
        <taxon>Bacillati</taxon>
        <taxon>Bacillota</taxon>
        <taxon>Tissierellia</taxon>
        <taxon>Tissierellales</taxon>
        <taxon>Peptoniphilaceae</taxon>
        <taxon>Anaerococcus</taxon>
    </lineage>
</organism>
<comment type="caution">
    <text evidence="2">The sequence shown here is derived from an EMBL/GenBank/DDBJ whole genome shotgun (WGS) entry which is preliminary data.</text>
</comment>
<accession>C7HVS1</accession>
<dbReference type="AlphaFoldDB" id="C7HVS1"/>
<dbReference type="GO" id="GO:0019509">
    <property type="term" value="P:L-methionine salvage from methylthioadenosine"/>
    <property type="evidence" value="ECO:0007669"/>
    <property type="project" value="TreeGrafter"/>
</dbReference>
<dbReference type="InterPro" id="IPR042529">
    <property type="entry name" value="IF_2B-like_C"/>
</dbReference>
<evidence type="ECO:0000256" key="1">
    <source>
        <dbReference type="ARBA" id="ARBA00009117"/>
    </source>
</evidence>
<dbReference type="NCBIfam" id="NF004326">
    <property type="entry name" value="PRK05720.1"/>
    <property type="match status" value="1"/>
</dbReference>
<reference evidence="2 3" key="1">
    <citation type="submission" date="2009-08" db="EMBL/GenBank/DDBJ databases">
        <authorList>
            <person name="Muzny D."/>
            <person name="Qin X."/>
            <person name="Deng J."/>
            <person name="Jiang H."/>
            <person name="Liu Y."/>
            <person name="Qu J."/>
            <person name="Song X.-Z."/>
            <person name="Zhang L."/>
            <person name="Thornton R."/>
            <person name="Coyle M."/>
            <person name="Francisco L."/>
            <person name="Jackson L."/>
            <person name="Javaid M."/>
            <person name="Korchina V."/>
            <person name="Kovar C."/>
            <person name="Mata R."/>
            <person name="Mathew T."/>
            <person name="Ngo R."/>
            <person name="Nguyen L."/>
            <person name="Nguyen N."/>
            <person name="Okwuonu G."/>
            <person name="Ongeri F."/>
            <person name="Pham C."/>
            <person name="Simmons D."/>
            <person name="Wilczek-Boney K."/>
            <person name="Hale W."/>
            <person name="Jakkamsetti A."/>
            <person name="Pham P."/>
            <person name="Ruth R."/>
            <person name="San Lucas F."/>
            <person name="Warren J."/>
            <person name="Zhang J."/>
            <person name="Zhao Z."/>
            <person name="Zhou C."/>
            <person name="Zhu D."/>
            <person name="Lee S."/>
            <person name="Bess C."/>
            <person name="Blankenburg K."/>
            <person name="Forbes L."/>
            <person name="Fu Q."/>
            <person name="Gubbala S."/>
            <person name="Hirani K."/>
            <person name="Jayaseelan J.C."/>
            <person name="Lara F."/>
            <person name="Munidasa M."/>
            <person name="Palculict T."/>
            <person name="Patil S."/>
            <person name="Pu L.-L."/>
            <person name="Saada N."/>
            <person name="Tang L."/>
            <person name="Weissenberger G."/>
            <person name="Zhu Y."/>
            <person name="Hemphill L."/>
            <person name="Shang Y."/>
            <person name="Youmans B."/>
            <person name="Ayvaz T."/>
            <person name="Ross M."/>
            <person name="Santibanez J."/>
            <person name="Aqrawi P."/>
            <person name="Gross S."/>
            <person name="Joshi V."/>
            <person name="Fowler G."/>
            <person name="Nazareth L."/>
            <person name="Reid J."/>
            <person name="Worley K."/>
            <person name="Petrosino J."/>
            <person name="Highlander S."/>
            <person name="Gibbs R."/>
            <person name="Gibbs R."/>
        </authorList>
    </citation>
    <scope>NUCLEOTIDE SEQUENCE [LARGE SCALE GENOMIC DNA]</scope>
    <source>
        <strain evidence="2 3">ATCC 51170</strain>
    </source>
</reference>
<dbReference type="InterPro" id="IPR037171">
    <property type="entry name" value="NagB/RpiA_transferase-like"/>
</dbReference>
<dbReference type="HOGENOM" id="CLU_016218_2_0_9"/>
<dbReference type="EMBL" id="ACXU01000021">
    <property type="protein sequence ID" value="EEU12211.1"/>
    <property type="molecule type" value="Genomic_DNA"/>
</dbReference>